<evidence type="ECO:0000256" key="1">
    <source>
        <dbReference type="ARBA" id="ARBA00022574"/>
    </source>
</evidence>
<gene>
    <name evidence="5" type="primary">DSE1</name>
    <name evidence="5" type="ORF">KQ657_003446</name>
</gene>
<organism evidence="5 6">
    <name type="scientific">Scheffersomyces spartinae</name>
    <dbReference type="NCBI Taxonomy" id="45513"/>
    <lineage>
        <taxon>Eukaryota</taxon>
        <taxon>Fungi</taxon>
        <taxon>Dikarya</taxon>
        <taxon>Ascomycota</taxon>
        <taxon>Saccharomycotina</taxon>
        <taxon>Pichiomycetes</taxon>
        <taxon>Debaryomycetaceae</taxon>
        <taxon>Scheffersomyces</taxon>
    </lineage>
</organism>
<dbReference type="PROSITE" id="PS50082">
    <property type="entry name" value="WD_REPEATS_2"/>
    <property type="match status" value="1"/>
</dbReference>
<dbReference type="SUPFAM" id="SSF50978">
    <property type="entry name" value="WD40 repeat-like"/>
    <property type="match status" value="1"/>
</dbReference>
<dbReference type="RefSeq" id="XP_043046954.1">
    <property type="nucleotide sequence ID" value="XM_043194169.1"/>
</dbReference>
<feature type="compositionally biased region" description="Acidic residues" evidence="4">
    <location>
        <begin position="567"/>
        <end position="576"/>
    </location>
</feature>
<sequence>MTDYYQPSLLFRQNAMRRRYHPQLSPIMSNESLDSQISQLSLKGSQKSSNSWLLKDFNDSDLQLVNKSCALDRVNVTSNYWKVPDNTMYLTSMAIKRQAEEQDSEDVRIAIASGGSENNLFIYDLDIVDTYLTHQSTISLANIHSLQWVPQTDNLLITGNDKGYAHLVSIPESDSDESAEICKRFNHRKHMKTVNKPTNNDYYSHTSIKRMCLNNGNRELLTIYDTNLFHWDIHGAHTQLKPSPMLITPIPGLMNLEPMSNNAPHQIGICGKFGVSLLDLRDHKFSVPKRDLSVKEQHNFQCNMMRWKPHDANVFAGAHRDGVVRIWDIRKQGESVGNFSGHTGRVTSMEWNNGDLFTGGKDGNIIFWDLNGSNGSLKNCGVKQGLESVHFDPKTNTVDKVLNQTQCGTVLPASNTNVVGMTSISQRKDGASVLSIDGSSYLGVHKRLEDVYDLELALYYTKEELKLMKLSEVGTGGSSNTLVGGDHTGCEIDIELLECKPLQPIKNTDSVDMADIIDVDESLTFGLGHKNMSNDTLVSTTSSCYELLDPKVVLLQRQPLTSSSTYSDDDDDDDADKDTTQFMSPGSLVSDNTLDSIASPISVATEGANDNNGSIDTLDTLYSSEVQLHHKSNLLQSSTLDYSKFRLELDFELDTDDFDFGAPAIMA</sequence>
<dbReference type="InterPro" id="IPR001680">
    <property type="entry name" value="WD40_rpt"/>
</dbReference>
<dbReference type="AlphaFoldDB" id="A0A9P7V529"/>
<keyword evidence="1 3" id="KW-0853">WD repeat</keyword>
<evidence type="ECO:0000256" key="2">
    <source>
        <dbReference type="ARBA" id="ARBA00022737"/>
    </source>
</evidence>
<feature type="compositionally biased region" description="Polar residues" evidence="4">
    <location>
        <begin position="581"/>
        <end position="593"/>
    </location>
</feature>
<comment type="caution">
    <text evidence="5">The sequence shown here is derived from an EMBL/GenBank/DDBJ whole genome shotgun (WGS) entry which is preliminary data.</text>
</comment>
<dbReference type="EMBL" id="JAHMUF010000030">
    <property type="protein sequence ID" value="KAG7191402.1"/>
    <property type="molecule type" value="Genomic_DNA"/>
</dbReference>
<proteinExistence type="predicted"/>
<dbReference type="PROSITE" id="PS00678">
    <property type="entry name" value="WD_REPEATS_1"/>
    <property type="match status" value="1"/>
</dbReference>
<evidence type="ECO:0000256" key="3">
    <source>
        <dbReference type="PROSITE-ProRule" id="PRU00221"/>
    </source>
</evidence>
<dbReference type="InterPro" id="IPR036322">
    <property type="entry name" value="WD40_repeat_dom_sf"/>
</dbReference>
<dbReference type="PANTHER" id="PTHR44019">
    <property type="entry name" value="WD REPEAT-CONTAINING PROTEIN 55"/>
    <property type="match status" value="1"/>
</dbReference>
<evidence type="ECO:0000313" key="6">
    <source>
        <dbReference type="Proteomes" id="UP000790833"/>
    </source>
</evidence>
<dbReference type="GeneID" id="66116820"/>
<evidence type="ECO:0000313" key="5">
    <source>
        <dbReference type="EMBL" id="KAG7191402.1"/>
    </source>
</evidence>
<dbReference type="PROSITE" id="PS50294">
    <property type="entry name" value="WD_REPEATS_REGION"/>
    <property type="match status" value="1"/>
</dbReference>
<dbReference type="Proteomes" id="UP000790833">
    <property type="component" value="Unassembled WGS sequence"/>
</dbReference>
<dbReference type="InterPro" id="IPR050505">
    <property type="entry name" value="WDR55/POC1"/>
</dbReference>
<dbReference type="Pfam" id="PF00400">
    <property type="entry name" value="WD40"/>
    <property type="match status" value="2"/>
</dbReference>
<accession>A0A9P7V529</accession>
<dbReference type="Gene3D" id="2.130.10.10">
    <property type="entry name" value="YVTN repeat-like/Quinoprotein amine dehydrogenase"/>
    <property type="match status" value="1"/>
</dbReference>
<reference evidence="5" key="1">
    <citation type="submission" date="2021-03" db="EMBL/GenBank/DDBJ databases">
        <authorList>
            <person name="Palmer J.M."/>
        </authorList>
    </citation>
    <scope>NUCLEOTIDE SEQUENCE</scope>
    <source>
        <strain evidence="5">ARV_011</strain>
    </source>
</reference>
<name>A0A9P7V529_9ASCO</name>
<keyword evidence="6" id="KW-1185">Reference proteome</keyword>
<dbReference type="OrthoDB" id="361494at2759"/>
<dbReference type="PANTHER" id="PTHR44019:SF8">
    <property type="entry name" value="POC1 CENTRIOLAR PROTEIN HOMOLOG"/>
    <property type="match status" value="1"/>
</dbReference>
<feature type="region of interest" description="Disordered" evidence="4">
    <location>
        <begin position="559"/>
        <end position="593"/>
    </location>
</feature>
<protein>
    <submittedName>
        <fullName evidence="5">Daughter-specific expression- protein</fullName>
    </submittedName>
</protein>
<dbReference type="InterPro" id="IPR015943">
    <property type="entry name" value="WD40/YVTN_repeat-like_dom_sf"/>
</dbReference>
<keyword evidence="2" id="KW-0677">Repeat</keyword>
<dbReference type="InterPro" id="IPR019775">
    <property type="entry name" value="WD40_repeat_CS"/>
</dbReference>
<evidence type="ECO:0000256" key="4">
    <source>
        <dbReference type="SAM" id="MobiDB-lite"/>
    </source>
</evidence>
<dbReference type="SMART" id="SM00320">
    <property type="entry name" value="WD40"/>
    <property type="match status" value="4"/>
</dbReference>
<feature type="repeat" description="WD" evidence="3">
    <location>
        <begin position="339"/>
        <end position="371"/>
    </location>
</feature>